<keyword evidence="2" id="KW-1185">Reference proteome</keyword>
<proteinExistence type="predicted"/>
<name>A0ABU7LR38_9PROT</name>
<comment type="caution">
    <text evidence="1">The sequence shown here is derived from an EMBL/GenBank/DDBJ whole genome shotgun (WGS) entry which is preliminary data.</text>
</comment>
<dbReference type="RefSeq" id="WP_330199034.1">
    <property type="nucleotide sequence ID" value="NZ_JAZDRP010000004.1"/>
</dbReference>
<reference evidence="1 2" key="1">
    <citation type="submission" date="2024-01" db="EMBL/GenBank/DDBJ databases">
        <title>Hyphobacterium bacterium isolated from marine sediment.</title>
        <authorList>
            <person name="Zhao S."/>
        </authorList>
    </citation>
    <scope>NUCLEOTIDE SEQUENCE [LARGE SCALE GENOMIC DNA]</scope>
    <source>
        <strain evidence="2">HN65</strain>
    </source>
</reference>
<protein>
    <submittedName>
        <fullName evidence="1">Uncharacterized protein</fullName>
    </submittedName>
</protein>
<evidence type="ECO:0000313" key="2">
    <source>
        <dbReference type="Proteomes" id="UP001354971"/>
    </source>
</evidence>
<organism evidence="1 2">
    <name type="scientific">Hyphobacterium lacteum</name>
    <dbReference type="NCBI Taxonomy" id="3116575"/>
    <lineage>
        <taxon>Bacteria</taxon>
        <taxon>Pseudomonadati</taxon>
        <taxon>Pseudomonadota</taxon>
        <taxon>Alphaproteobacteria</taxon>
        <taxon>Maricaulales</taxon>
        <taxon>Maricaulaceae</taxon>
        <taxon>Hyphobacterium</taxon>
    </lineage>
</organism>
<gene>
    <name evidence="1" type="ORF">V0U79_08330</name>
</gene>
<evidence type="ECO:0000313" key="1">
    <source>
        <dbReference type="EMBL" id="MEE2526371.1"/>
    </source>
</evidence>
<accession>A0ABU7LR38</accession>
<dbReference type="Proteomes" id="UP001354971">
    <property type="component" value="Unassembled WGS sequence"/>
</dbReference>
<sequence>MTPAGASQPRRSGAAQYDLMIGMLGRIRAAMDALYKEIGCDLADMAVKADRALKDRPLIERIRD</sequence>
<dbReference type="EMBL" id="JAZDRP010000004">
    <property type="protein sequence ID" value="MEE2526371.1"/>
    <property type="molecule type" value="Genomic_DNA"/>
</dbReference>